<evidence type="ECO:0000313" key="3">
    <source>
        <dbReference type="Proteomes" id="UP000682802"/>
    </source>
</evidence>
<reference evidence="2 3" key="1">
    <citation type="submission" date="2021-05" db="EMBL/GenBank/DDBJ databases">
        <title>Comparative genomic studies on the polysaccharide-degrading batcterial strains of the Flammeovirga genus.</title>
        <authorList>
            <person name="Zewei F."/>
            <person name="Zheng Z."/>
            <person name="Yu L."/>
            <person name="Ruyue G."/>
            <person name="Yanhong M."/>
            <person name="Yuanyuan C."/>
            <person name="Jingyan G."/>
            <person name="Wenjun H."/>
        </authorList>
    </citation>
    <scope>NUCLEOTIDE SEQUENCE [LARGE SCALE GENOMIC DNA]</scope>
    <source>
        <strain evidence="2 3">YS10</strain>
        <plasmid evidence="2 3">p1</plasmid>
    </source>
</reference>
<proteinExistence type="predicted"/>
<evidence type="ECO:0000259" key="1">
    <source>
        <dbReference type="PROSITE" id="PS50042"/>
    </source>
</evidence>
<sequence length="190" mass="21969">MDELLNYIQSLNDFSTKSWEELQSALTLKTYAKNDMLLKEGEVCNALFYIVDGFCKSYYEVDGVVKNTGFFFENEIATNVNSFGTGEKSKFNISACSSLSTIVFDKKLLFELAKENKEIEDLGRNCLRVFATKQEEFLNLFSLYSPQERLEYIEKNYPNLILRVSLSQLSSFIGVSRETLSRIRKRRMES</sequence>
<dbReference type="Proteomes" id="UP000682802">
    <property type="component" value="Plasmid p1"/>
</dbReference>
<keyword evidence="3" id="KW-1185">Reference proteome</keyword>
<evidence type="ECO:0000313" key="2">
    <source>
        <dbReference type="EMBL" id="QWG10729.1"/>
    </source>
</evidence>
<dbReference type="InterPro" id="IPR018490">
    <property type="entry name" value="cNMP-bd_dom_sf"/>
</dbReference>
<gene>
    <name evidence="2" type="ORF">KM029_25430</name>
</gene>
<feature type="domain" description="Cyclic nucleotide-binding" evidence="1">
    <location>
        <begin position="10"/>
        <end position="112"/>
    </location>
</feature>
<dbReference type="EMBL" id="CP076130">
    <property type="protein sequence ID" value="QWG10729.1"/>
    <property type="molecule type" value="Genomic_DNA"/>
</dbReference>
<dbReference type="InterPro" id="IPR014710">
    <property type="entry name" value="RmlC-like_jellyroll"/>
</dbReference>
<dbReference type="InterPro" id="IPR000595">
    <property type="entry name" value="cNMP-bd_dom"/>
</dbReference>
<keyword evidence="2" id="KW-0614">Plasmid</keyword>
<geneLocation type="plasmid" evidence="2 3">
    <name>p1</name>
</geneLocation>
<protein>
    <submittedName>
        <fullName evidence="2">Crp/Fnr family transcriptional regulator</fullName>
    </submittedName>
</protein>
<organism evidence="2 3">
    <name type="scientific">Flammeovirga kamogawensis</name>
    <dbReference type="NCBI Taxonomy" id="373891"/>
    <lineage>
        <taxon>Bacteria</taxon>
        <taxon>Pseudomonadati</taxon>
        <taxon>Bacteroidota</taxon>
        <taxon>Cytophagia</taxon>
        <taxon>Cytophagales</taxon>
        <taxon>Flammeovirgaceae</taxon>
        <taxon>Flammeovirga</taxon>
    </lineage>
</organism>
<dbReference type="Pfam" id="PF00027">
    <property type="entry name" value="cNMP_binding"/>
    <property type="match status" value="1"/>
</dbReference>
<dbReference type="RefSeq" id="WP_144077219.1">
    <property type="nucleotide sequence ID" value="NZ_CP076130.1"/>
</dbReference>
<name>A0ABX8H4U5_9BACT</name>
<accession>A0ABX8H4U5</accession>
<dbReference type="SUPFAM" id="SSF51206">
    <property type="entry name" value="cAMP-binding domain-like"/>
    <property type="match status" value="1"/>
</dbReference>
<dbReference type="CDD" id="cd00038">
    <property type="entry name" value="CAP_ED"/>
    <property type="match status" value="1"/>
</dbReference>
<dbReference type="Gene3D" id="2.60.120.10">
    <property type="entry name" value="Jelly Rolls"/>
    <property type="match status" value="1"/>
</dbReference>
<dbReference type="PROSITE" id="PS50042">
    <property type="entry name" value="CNMP_BINDING_3"/>
    <property type="match status" value="1"/>
</dbReference>